<dbReference type="InterPro" id="IPR002543">
    <property type="entry name" value="FtsK_dom"/>
</dbReference>
<dbReference type="PANTHER" id="PTHR22683">
    <property type="entry name" value="SPORULATION PROTEIN RELATED"/>
    <property type="match status" value="1"/>
</dbReference>
<dbReference type="InterPro" id="IPR027417">
    <property type="entry name" value="P-loop_NTPase"/>
</dbReference>
<dbReference type="PROSITE" id="PS50901">
    <property type="entry name" value="FTSK"/>
    <property type="match status" value="1"/>
</dbReference>
<feature type="compositionally biased region" description="Basic and acidic residues" evidence="4">
    <location>
        <begin position="1"/>
        <end position="11"/>
    </location>
</feature>
<evidence type="ECO:0000259" key="6">
    <source>
        <dbReference type="PROSITE" id="PS50901"/>
    </source>
</evidence>
<keyword evidence="5" id="KW-0472">Membrane</keyword>
<protein>
    <submittedName>
        <fullName evidence="7">FtsK/SpoIIIE domain-containing protein</fullName>
    </submittedName>
</protein>
<dbReference type="Pfam" id="PF01580">
    <property type="entry name" value="FtsK_SpoIIIE"/>
    <property type="match status" value="1"/>
</dbReference>
<dbReference type="PANTHER" id="PTHR22683:SF1">
    <property type="entry name" value="TYPE VII SECRETION SYSTEM PROTEIN ESSC"/>
    <property type="match status" value="1"/>
</dbReference>
<feature type="domain" description="FtsK" evidence="6">
    <location>
        <begin position="373"/>
        <end position="557"/>
    </location>
</feature>
<evidence type="ECO:0000256" key="1">
    <source>
        <dbReference type="ARBA" id="ARBA00022741"/>
    </source>
</evidence>
<evidence type="ECO:0000256" key="4">
    <source>
        <dbReference type="SAM" id="MobiDB-lite"/>
    </source>
</evidence>
<evidence type="ECO:0000313" key="8">
    <source>
        <dbReference type="Proteomes" id="UP001597453"/>
    </source>
</evidence>
<keyword evidence="5" id="KW-1133">Transmembrane helix</keyword>
<reference evidence="8" key="1">
    <citation type="journal article" date="2019" name="Int. J. Syst. Evol. Microbiol.">
        <title>The Global Catalogue of Microorganisms (GCM) 10K type strain sequencing project: providing services to taxonomists for standard genome sequencing and annotation.</title>
        <authorList>
            <consortium name="The Broad Institute Genomics Platform"/>
            <consortium name="The Broad Institute Genome Sequencing Center for Infectious Disease"/>
            <person name="Wu L."/>
            <person name="Ma J."/>
        </authorList>
    </citation>
    <scope>NUCLEOTIDE SEQUENCE [LARGE SCALE GENOMIC DNA]</scope>
    <source>
        <strain evidence="8">TISTR 1511</strain>
    </source>
</reference>
<feature type="transmembrane region" description="Helical" evidence="5">
    <location>
        <begin position="57"/>
        <end position="77"/>
    </location>
</feature>
<dbReference type="Proteomes" id="UP001597453">
    <property type="component" value="Unassembled WGS sequence"/>
</dbReference>
<dbReference type="RefSeq" id="WP_159421320.1">
    <property type="nucleotide sequence ID" value="NZ_JBHUNF010000001.1"/>
</dbReference>
<keyword evidence="2 3" id="KW-0067">ATP-binding</keyword>
<feature type="binding site" evidence="3">
    <location>
        <begin position="391"/>
        <end position="398"/>
    </location>
    <ligand>
        <name>ATP</name>
        <dbReference type="ChEBI" id="CHEBI:30616"/>
    </ligand>
</feature>
<dbReference type="EMBL" id="JBHUNF010000001">
    <property type="protein sequence ID" value="MFD2674059.1"/>
    <property type="molecule type" value="Genomic_DNA"/>
</dbReference>
<feature type="region of interest" description="Disordered" evidence="4">
    <location>
        <begin position="1"/>
        <end position="28"/>
    </location>
</feature>
<keyword evidence="8" id="KW-1185">Reference proteome</keyword>
<sequence>MKSLDRRERESPAGASEALLALPTPEPLPSRYTHVDQPADLDEPILKIPQAPTMERASGFPTMMVIAPIIVASIMYAMLRTPYVLIFAVFGPVFGIANVVDQRIGRKRRYRRALEEHETARSACRDAIRAAHRRIRARAASTHPAARSVISGVARPSPTTLLGHATTSSGLRTSGGDTELEHEALRIREMPFVRDITHIRVTGNAVHLQGFARAMAVQLLASRVERSISIVGSELDSLLAALTNNRIRIEHPDKADCRIEIGNAAAELVDEQSIDVVIDDSGEAIAIAADGSRLRFWPDTLGEVEFNQWLPRLYRAQLRRSRAASRIPERVWLRDLLAGTTAHDRGAGLNDSLSSNEGNASKTLRADFLVGSEGTVPIDLVVDGAHALVAGTTGSGKSELLISWIASLCHNYTPGQLAFLGLDFKGGATFDSLSEMPHCRGVVTDLDGDEAMRVAWSLRAEVERRERALRQHQVRDILDMPVGKLERLVVFVDEYQALVHSHPDLQAIIADLAARGRSLGVHLVLCTQRPTGTYREELLANCSIRLSLRVEQASDSVTMLGNNSAATIDRAARGRAMLRIGGGEPEPVQVAQSTDTELARIAQQRSTNSDTAPVPIWHPPLPERLTLSELGQAHHSNDDGSGNRIVFGRLDMPESQSQPLASIGIGEHLYVVGGHRSGKSVTLATLREGAARSGWAVVAIGSDVEHAWDAISQLKQRDSEQPCLVTVDDLDALEALFDDDHRAAWMADLLVCARLGKQRGITFVFSGRRATGTCSRIHQLCTHTLLLTLPTRNEWILQGGQPAHFANMVPGRGRLDGVLIQVALATEAASESAGVVLATANTTSPTWRPWQIPRGSCIVARRTSVIARWLEAHNYTVHPVLQATQLRTAAVPQDCVMLGDVEQWISAYGVASKMADTRPVIGIGLTPGEWRSLFRGDSLPPALAANEDRAIVRAIDGTYSRIRCEDGIPQHIQRSAANG</sequence>
<keyword evidence="1 3" id="KW-0547">Nucleotide-binding</keyword>
<proteinExistence type="predicted"/>
<name>A0ABW5RGV7_9MICO</name>
<evidence type="ECO:0000256" key="5">
    <source>
        <dbReference type="SAM" id="Phobius"/>
    </source>
</evidence>
<dbReference type="SUPFAM" id="SSF52540">
    <property type="entry name" value="P-loop containing nucleoside triphosphate hydrolases"/>
    <property type="match status" value="2"/>
</dbReference>
<comment type="caution">
    <text evidence="7">The sequence shown here is derived from an EMBL/GenBank/DDBJ whole genome shotgun (WGS) entry which is preliminary data.</text>
</comment>
<dbReference type="InterPro" id="IPR050206">
    <property type="entry name" value="FtsK/SpoIIIE/SftA"/>
</dbReference>
<gene>
    <name evidence="7" type="ORF">ACFSUQ_01895</name>
</gene>
<evidence type="ECO:0000256" key="3">
    <source>
        <dbReference type="PROSITE-ProRule" id="PRU00289"/>
    </source>
</evidence>
<accession>A0ABW5RGV7</accession>
<evidence type="ECO:0000256" key="2">
    <source>
        <dbReference type="ARBA" id="ARBA00022840"/>
    </source>
</evidence>
<dbReference type="Gene3D" id="3.40.50.300">
    <property type="entry name" value="P-loop containing nucleotide triphosphate hydrolases"/>
    <property type="match status" value="3"/>
</dbReference>
<organism evidence="7 8">
    <name type="scientific">Gulosibacter bifidus</name>
    <dbReference type="NCBI Taxonomy" id="272239"/>
    <lineage>
        <taxon>Bacteria</taxon>
        <taxon>Bacillati</taxon>
        <taxon>Actinomycetota</taxon>
        <taxon>Actinomycetes</taxon>
        <taxon>Micrococcales</taxon>
        <taxon>Microbacteriaceae</taxon>
        <taxon>Gulosibacter</taxon>
    </lineage>
</organism>
<keyword evidence="5" id="KW-0812">Transmembrane</keyword>
<evidence type="ECO:0000313" key="7">
    <source>
        <dbReference type="EMBL" id="MFD2674059.1"/>
    </source>
</evidence>